<evidence type="ECO:0000256" key="7">
    <source>
        <dbReference type="SAM" id="SignalP"/>
    </source>
</evidence>
<dbReference type="Proteomes" id="UP000186922">
    <property type="component" value="Unassembled WGS sequence"/>
</dbReference>
<feature type="chain" id="PRO_5008897958" description="TGF-beta family profile domain-containing protein" evidence="7">
    <location>
        <begin position="27"/>
        <end position="383"/>
    </location>
</feature>
<keyword evidence="5" id="KW-1015">Disulfide bond</keyword>
<proteinExistence type="inferred from homology"/>
<dbReference type="InterPro" id="IPR017948">
    <property type="entry name" value="TGFb_CS"/>
</dbReference>
<sequence>MEWTKSLTAVVSLLVIALSFLPAAYPCKGCHMSNNGLDPRSAINMRIEQIKQKILSKLRMEKAPVITKPKRSLPKSLFHEMSMFNDPPASSPAVDNGSPDVEDPPGLEEFYARENQMAVFGDIMSAGRCVKKVHNQIACISFTLPTVVFKKDIQSAMLHLNIKRGSSIRQRLTLRDIRYDTVAEEDVVASMDSHKEGWLPVEIGKTVRQWTRRDAQTSFMLQISCETCNHHEAQKMLALDGDATPFILITTEGKRGSRNRRGLDCSASSVQCCRESLYINFTDIGWDSWILEPHGYMANFCKGQCGGNVQSPTLHHSAIQAPSVFADSSHGKRSSAMNHELGQASSCCAPTRMSAVSMLFYDGEGAVHRSVLPNMSVESCGCT</sequence>
<dbReference type="EMBL" id="BDGG01000003">
    <property type="protein sequence ID" value="GAU96014.1"/>
    <property type="molecule type" value="Genomic_DNA"/>
</dbReference>
<dbReference type="GO" id="GO:0005125">
    <property type="term" value="F:cytokine activity"/>
    <property type="evidence" value="ECO:0007669"/>
    <property type="project" value="TreeGrafter"/>
</dbReference>
<comment type="similarity">
    <text evidence="2 6">Belongs to the TGF-beta family.</text>
</comment>
<dbReference type="PANTHER" id="PTHR11848:SF298">
    <property type="entry name" value="DAWDLE, ISOFORM A"/>
    <property type="match status" value="1"/>
</dbReference>
<protein>
    <recommendedName>
        <fullName evidence="8">TGF-beta family profile domain-containing protein</fullName>
    </recommendedName>
</protein>
<name>A0A1D1V2H3_RAMVA</name>
<reference evidence="9 10" key="1">
    <citation type="journal article" date="2016" name="Nat. Commun.">
        <title>Extremotolerant tardigrade genome and improved radiotolerance of human cultured cells by tardigrade-unique protein.</title>
        <authorList>
            <person name="Hashimoto T."/>
            <person name="Horikawa D.D."/>
            <person name="Saito Y."/>
            <person name="Kuwahara H."/>
            <person name="Kozuka-Hata H."/>
            <person name="Shin-I T."/>
            <person name="Minakuchi Y."/>
            <person name="Ohishi K."/>
            <person name="Motoyama A."/>
            <person name="Aizu T."/>
            <person name="Enomoto A."/>
            <person name="Kondo K."/>
            <person name="Tanaka S."/>
            <person name="Hara Y."/>
            <person name="Koshikawa S."/>
            <person name="Sagara H."/>
            <person name="Miura T."/>
            <person name="Yokobori S."/>
            <person name="Miyagawa K."/>
            <person name="Suzuki Y."/>
            <person name="Kubo T."/>
            <person name="Oyama M."/>
            <person name="Kohara Y."/>
            <person name="Fujiyama A."/>
            <person name="Arakawa K."/>
            <person name="Katayama T."/>
            <person name="Toyoda A."/>
            <person name="Kunieda T."/>
        </authorList>
    </citation>
    <scope>NUCLEOTIDE SEQUENCE [LARGE SCALE GENOMIC DNA]</scope>
    <source>
        <strain evidence="9 10">YOKOZUNA-1</strain>
    </source>
</reference>
<accession>A0A1D1V2H3</accession>
<keyword evidence="7" id="KW-0732">Signal</keyword>
<evidence type="ECO:0000256" key="1">
    <source>
        <dbReference type="ARBA" id="ARBA00004613"/>
    </source>
</evidence>
<dbReference type="Gene3D" id="2.10.90.10">
    <property type="entry name" value="Cystine-knot cytokines"/>
    <property type="match status" value="1"/>
</dbReference>
<evidence type="ECO:0000256" key="3">
    <source>
        <dbReference type="ARBA" id="ARBA00022525"/>
    </source>
</evidence>
<keyword evidence="4 6" id="KW-0339">Growth factor</keyword>
<evidence type="ECO:0000256" key="2">
    <source>
        <dbReference type="ARBA" id="ARBA00006656"/>
    </source>
</evidence>
<dbReference type="AlphaFoldDB" id="A0A1D1V2H3"/>
<dbReference type="Pfam" id="PF00688">
    <property type="entry name" value="TGFb_propeptide"/>
    <property type="match status" value="1"/>
</dbReference>
<dbReference type="GO" id="GO:0008083">
    <property type="term" value="F:growth factor activity"/>
    <property type="evidence" value="ECO:0007669"/>
    <property type="project" value="UniProtKB-KW"/>
</dbReference>
<dbReference type="PANTHER" id="PTHR11848">
    <property type="entry name" value="TGF-BETA FAMILY"/>
    <property type="match status" value="1"/>
</dbReference>
<keyword evidence="10" id="KW-1185">Reference proteome</keyword>
<evidence type="ECO:0000313" key="10">
    <source>
        <dbReference type="Proteomes" id="UP000186922"/>
    </source>
</evidence>
<dbReference type="CDD" id="cd13752">
    <property type="entry name" value="TGF_beta_INHB"/>
    <property type="match status" value="1"/>
</dbReference>
<dbReference type="PROSITE" id="PS00250">
    <property type="entry name" value="TGF_BETA_1"/>
    <property type="match status" value="1"/>
</dbReference>
<comment type="caution">
    <text evidence="9">The sequence shown here is derived from an EMBL/GenBank/DDBJ whole genome shotgun (WGS) entry which is preliminary data.</text>
</comment>
<gene>
    <name evidence="9" type="primary">RvY_07521</name>
    <name evidence="9" type="synonym">RvY_07521.1</name>
    <name evidence="9" type="ORF">RvY_07521-1</name>
</gene>
<dbReference type="Gene3D" id="2.60.120.970">
    <property type="match status" value="1"/>
</dbReference>
<dbReference type="OrthoDB" id="6516235at2759"/>
<organism evidence="9 10">
    <name type="scientific">Ramazzottius varieornatus</name>
    <name type="common">Water bear</name>
    <name type="synonym">Tardigrade</name>
    <dbReference type="NCBI Taxonomy" id="947166"/>
    <lineage>
        <taxon>Eukaryota</taxon>
        <taxon>Metazoa</taxon>
        <taxon>Ecdysozoa</taxon>
        <taxon>Tardigrada</taxon>
        <taxon>Eutardigrada</taxon>
        <taxon>Parachela</taxon>
        <taxon>Hypsibioidea</taxon>
        <taxon>Ramazzottiidae</taxon>
        <taxon>Ramazzottius</taxon>
    </lineage>
</organism>
<dbReference type="SMART" id="SM00204">
    <property type="entry name" value="TGFB"/>
    <property type="match status" value="1"/>
</dbReference>
<keyword evidence="3" id="KW-0964">Secreted</keyword>
<dbReference type="InterPro" id="IPR001111">
    <property type="entry name" value="TGF-b_propeptide"/>
</dbReference>
<dbReference type="SUPFAM" id="SSF57501">
    <property type="entry name" value="Cystine-knot cytokines"/>
    <property type="match status" value="1"/>
</dbReference>
<dbReference type="GO" id="GO:0005615">
    <property type="term" value="C:extracellular space"/>
    <property type="evidence" value="ECO:0007669"/>
    <property type="project" value="TreeGrafter"/>
</dbReference>
<evidence type="ECO:0000256" key="6">
    <source>
        <dbReference type="RuleBase" id="RU000354"/>
    </source>
</evidence>
<evidence type="ECO:0000313" key="9">
    <source>
        <dbReference type="EMBL" id="GAU96014.1"/>
    </source>
</evidence>
<feature type="signal peptide" evidence="7">
    <location>
        <begin position="1"/>
        <end position="26"/>
    </location>
</feature>
<evidence type="ECO:0000256" key="5">
    <source>
        <dbReference type="ARBA" id="ARBA00023157"/>
    </source>
</evidence>
<dbReference type="InterPro" id="IPR015615">
    <property type="entry name" value="TGF-beta-rel"/>
</dbReference>
<evidence type="ECO:0000259" key="8">
    <source>
        <dbReference type="PROSITE" id="PS51362"/>
    </source>
</evidence>
<dbReference type="InterPro" id="IPR029034">
    <property type="entry name" value="Cystine-knot_cytokine"/>
</dbReference>
<dbReference type="Pfam" id="PF00019">
    <property type="entry name" value="TGF_beta"/>
    <property type="match status" value="1"/>
</dbReference>
<comment type="subcellular location">
    <subcellularLocation>
        <location evidence="1">Secreted</location>
    </subcellularLocation>
</comment>
<dbReference type="InterPro" id="IPR001839">
    <property type="entry name" value="TGF-b_C"/>
</dbReference>
<evidence type="ECO:0000256" key="4">
    <source>
        <dbReference type="ARBA" id="ARBA00023030"/>
    </source>
</evidence>
<dbReference type="STRING" id="947166.A0A1D1V2H3"/>
<feature type="domain" description="TGF-beta family profile" evidence="8">
    <location>
        <begin position="255"/>
        <end position="383"/>
    </location>
</feature>
<dbReference type="PROSITE" id="PS51362">
    <property type="entry name" value="TGF_BETA_2"/>
    <property type="match status" value="1"/>
</dbReference>